<name>A0A401XNA3_9FLAO</name>
<sequence>MYYNSDIKNYLKKRAVELGFNDVRFSKAEFLTEEAPRLERWLKAGYHGEMLWMENHFDKRLDPRKLLDGCKTIAVLSHNYFPSQNLSLEKYKISKYAYGEDYHRVLKDKLHQLMAEVQEKFGSIGFKTFVDSAPVLERAWASRAGIGWVGKHSLMLTKGLGSFYFLATLLLDVALEADDPVTDHCGTCTRCIDACPTQAIVKPYIIDSNRCISYLTIEYRKELPQEYQDKMNGWIFGCDICQDVCPWNRFATPHSEPRFHPSSAIKQTKDEVIEQMEKELFDQLFSKSAVKRTKFQGLKRNIDFAVKGEENTQSL</sequence>
<keyword evidence="3 9" id="KW-0819">tRNA processing</keyword>
<comment type="catalytic activity">
    <reaction evidence="9">
        <text>epoxyqueuosine(34) in tRNA + AH2 = queuosine(34) in tRNA + A + H2O</text>
        <dbReference type="Rhea" id="RHEA:32159"/>
        <dbReference type="Rhea" id="RHEA-COMP:18571"/>
        <dbReference type="Rhea" id="RHEA-COMP:18582"/>
        <dbReference type="ChEBI" id="CHEBI:13193"/>
        <dbReference type="ChEBI" id="CHEBI:15377"/>
        <dbReference type="ChEBI" id="CHEBI:17499"/>
        <dbReference type="ChEBI" id="CHEBI:194431"/>
        <dbReference type="ChEBI" id="CHEBI:194443"/>
        <dbReference type="EC" id="1.17.99.6"/>
    </reaction>
</comment>
<keyword evidence="6 9" id="KW-0560">Oxidoreductase</keyword>
<feature type="active site" description="Proton donor" evidence="9">
    <location>
        <position position="131"/>
    </location>
</feature>
<feature type="binding site" evidence="9">
    <location>
        <position position="131"/>
    </location>
    <ligand>
        <name>cob(II)alamin</name>
        <dbReference type="ChEBI" id="CHEBI:16304"/>
    </ligand>
</feature>
<evidence type="ECO:0000256" key="7">
    <source>
        <dbReference type="ARBA" id="ARBA00023004"/>
    </source>
</evidence>
<comment type="caution">
    <text evidence="11">The sequence shown here is derived from an EMBL/GenBank/DDBJ whole genome shotgun (WGS) entry which is preliminary data.</text>
</comment>
<comment type="subunit">
    <text evidence="9">Monomer.</text>
</comment>
<evidence type="ECO:0000259" key="10">
    <source>
        <dbReference type="PROSITE" id="PS51379"/>
    </source>
</evidence>
<feature type="binding site" evidence="9">
    <location>
        <position position="195"/>
    </location>
    <ligand>
        <name>[4Fe-4S] cluster</name>
        <dbReference type="ChEBI" id="CHEBI:49883"/>
        <label>2</label>
    </ligand>
</feature>
<dbReference type="Pfam" id="PF08331">
    <property type="entry name" value="QueG_DUF1730"/>
    <property type="match status" value="1"/>
</dbReference>
<dbReference type="GO" id="GO:0005737">
    <property type="term" value="C:cytoplasm"/>
    <property type="evidence" value="ECO:0007669"/>
    <property type="project" value="UniProtKB-SubCell"/>
</dbReference>
<evidence type="ECO:0000313" key="11">
    <source>
        <dbReference type="EMBL" id="GCD78480.1"/>
    </source>
</evidence>
<feature type="domain" description="4Fe-4S ferredoxin-type" evidence="10">
    <location>
        <begin position="173"/>
        <end position="205"/>
    </location>
</feature>
<feature type="binding site" evidence="9">
    <location>
        <begin position="238"/>
        <end position="239"/>
    </location>
    <ligand>
        <name>cob(II)alamin</name>
        <dbReference type="ChEBI" id="CHEBI:16304"/>
    </ligand>
</feature>
<feature type="binding site" evidence="9">
    <location>
        <position position="191"/>
    </location>
    <ligand>
        <name>[4Fe-4S] cluster</name>
        <dbReference type="ChEBI" id="CHEBI:49883"/>
        <label>1</label>
    </ligand>
</feature>
<dbReference type="InterPro" id="IPR017896">
    <property type="entry name" value="4Fe4S_Fe-S-bd"/>
</dbReference>
<evidence type="ECO:0000313" key="12">
    <source>
        <dbReference type="Proteomes" id="UP000286715"/>
    </source>
</evidence>
<comment type="cofactor">
    <cofactor evidence="9">
        <name>[4Fe-4S] cluster</name>
        <dbReference type="ChEBI" id="CHEBI:49883"/>
    </cofactor>
    <text evidence="9">Binds 2 [4Fe-4S] clusters per monomer.</text>
</comment>
<dbReference type="Proteomes" id="UP000286715">
    <property type="component" value="Unassembled WGS sequence"/>
</dbReference>
<accession>A0A401XNA3</accession>
<evidence type="ECO:0000256" key="1">
    <source>
        <dbReference type="ARBA" id="ARBA00022485"/>
    </source>
</evidence>
<comment type="function">
    <text evidence="9">Catalyzes the conversion of epoxyqueuosine (oQ) to queuosine (Q), which is a hypermodified base found in the wobble positions of tRNA(Asp), tRNA(Asn), tRNA(His) and tRNA(Tyr).</text>
</comment>
<comment type="cofactor">
    <cofactor evidence="9">
        <name>cob(II)alamin</name>
        <dbReference type="ChEBI" id="CHEBI:16304"/>
    </cofactor>
</comment>
<dbReference type="HAMAP" id="MF_00916">
    <property type="entry name" value="QueG"/>
    <property type="match status" value="1"/>
</dbReference>
<feature type="binding site" evidence="9">
    <location>
        <position position="60"/>
    </location>
    <ligand>
        <name>cob(II)alamin</name>
        <dbReference type="ChEBI" id="CHEBI:16304"/>
    </ligand>
</feature>
<gene>
    <name evidence="9 11" type="primary">queG</name>
    <name evidence="11" type="ORF">JCM31826_19620</name>
</gene>
<comment type="caution">
    <text evidence="9">Lacks conserved residue(s) required for the propagation of feature annotation.</text>
</comment>
<dbReference type="NCBIfam" id="TIGR00276">
    <property type="entry name" value="tRNA epoxyqueuosine(34) reductase QueG"/>
    <property type="match status" value="1"/>
</dbReference>
<protein>
    <recommendedName>
        <fullName evidence="9">Epoxyqueuosine reductase</fullName>
        <ecNumber evidence="9">1.17.99.6</ecNumber>
    </recommendedName>
    <alternativeName>
        <fullName evidence="9">Queuosine biosynthesis protein QueG</fullName>
    </alternativeName>
</protein>
<comment type="pathway">
    <text evidence="9">tRNA modification; tRNA-queuosine biosynthesis.</text>
</comment>
<keyword evidence="7 9" id="KW-0408">Iron</keyword>
<evidence type="ECO:0000256" key="6">
    <source>
        <dbReference type="ARBA" id="ARBA00023002"/>
    </source>
</evidence>
<feature type="binding site" evidence="9">
    <location>
        <position position="188"/>
    </location>
    <ligand>
        <name>[4Fe-4S] cluster</name>
        <dbReference type="ChEBI" id="CHEBI:49883"/>
        <label>1</label>
    </ligand>
</feature>
<dbReference type="AlphaFoldDB" id="A0A401XNA3"/>
<dbReference type="GO" id="GO:0031419">
    <property type="term" value="F:cobalamin binding"/>
    <property type="evidence" value="ECO:0007669"/>
    <property type="project" value="UniProtKB-KW"/>
</dbReference>
<dbReference type="FunFam" id="3.30.70.20:FF:000037">
    <property type="entry name" value="Epoxyqueuosine reductase"/>
    <property type="match status" value="1"/>
</dbReference>
<keyword evidence="2 9" id="KW-0963">Cytoplasm</keyword>
<dbReference type="EC" id="1.17.99.6" evidence="9"/>
<dbReference type="GO" id="GO:0046872">
    <property type="term" value="F:metal ion binding"/>
    <property type="evidence" value="ECO:0007669"/>
    <property type="project" value="UniProtKB-KW"/>
</dbReference>
<dbReference type="PANTHER" id="PTHR30002:SF4">
    <property type="entry name" value="EPOXYQUEUOSINE REDUCTASE"/>
    <property type="match status" value="1"/>
</dbReference>
<dbReference type="InterPro" id="IPR013542">
    <property type="entry name" value="QueG_DUF1730"/>
</dbReference>
<dbReference type="GO" id="GO:0052693">
    <property type="term" value="F:epoxyqueuosine reductase activity"/>
    <property type="evidence" value="ECO:0007669"/>
    <property type="project" value="UniProtKB-UniRule"/>
</dbReference>
<evidence type="ECO:0000256" key="9">
    <source>
        <dbReference type="HAMAP-Rule" id="MF_00916"/>
    </source>
</evidence>
<keyword evidence="12" id="KW-1185">Reference proteome</keyword>
<dbReference type="Gene3D" id="3.30.70.20">
    <property type="match status" value="1"/>
</dbReference>
<feature type="binding site" evidence="9">
    <location>
        <position position="211"/>
    </location>
    <ligand>
        <name>[4Fe-4S] cluster</name>
        <dbReference type="ChEBI" id="CHEBI:49883"/>
        <label>2</label>
    </ligand>
</feature>
<evidence type="ECO:0000256" key="3">
    <source>
        <dbReference type="ARBA" id="ARBA00022694"/>
    </source>
</evidence>
<dbReference type="SUPFAM" id="SSF46548">
    <property type="entry name" value="alpha-helical ferredoxin"/>
    <property type="match status" value="1"/>
</dbReference>
<keyword evidence="9" id="KW-0846">Cobalamin</keyword>
<feature type="binding site" evidence="9">
    <location>
        <position position="241"/>
    </location>
    <ligand>
        <name>[4Fe-4S] cluster</name>
        <dbReference type="ChEBI" id="CHEBI:49883"/>
        <label>2</label>
    </ligand>
</feature>
<feature type="binding site" evidence="9">
    <location>
        <position position="185"/>
    </location>
    <ligand>
        <name>[4Fe-4S] cluster</name>
        <dbReference type="ChEBI" id="CHEBI:49883"/>
        <label>1</label>
    </ligand>
</feature>
<keyword evidence="5 9" id="KW-0671">Queuosine biosynthesis</keyword>
<dbReference type="EMBL" id="BHZE01000024">
    <property type="protein sequence ID" value="GCD78480.1"/>
    <property type="molecule type" value="Genomic_DNA"/>
</dbReference>
<dbReference type="InterPro" id="IPR004453">
    <property type="entry name" value="QueG"/>
</dbReference>
<dbReference type="Pfam" id="PF13484">
    <property type="entry name" value="Fer4_16"/>
    <property type="match status" value="1"/>
</dbReference>
<keyword evidence="8 9" id="KW-0411">Iron-sulfur</keyword>
<organism evidence="11 12">
    <name type="scientific">Thermaurantimonas aggregans</name>
    <dbReference type="NCBI Taxonomy" id="2173829"/>
    <lineage>
        <taxon>Bacteria</taxon>
        <taxon>Pseudomonadati</taxon>
        <taxon>Bacteroidota</taxon>
        <taxon>Flavobacteriia</taxon>
        <taxon>Flavobacteriales</taxon>
        <taxon>Schleiferiaceae</taxon>
        <taxon>Thermaurantimonas</taxon>
    </lineage>
</organism>
<keyword evidence="9" id="KW-0170">Cobalt</keyword>
<feature type="binding site" evidence="9">
    <location>
        <position position="238"/>
    </location>
    <ligand>
        <name>[4Fe-4S] cluster</name>
        <dbReference type="ChEBI" id="CHEBI:49883"/>
        <label>2</label>
    </ligand>
</feature>
<comment type="subcellular location">
    <subcellularLocation>
        <location evidence="9">Cytoplasm</location>
    </subcellularLocation>
</comment>
<evidence type="ECO:0000256" key="8">
    <source>
        <dbReference type="ARBA" id="ARBA00023014"/>
    </source>
</evidence>
<feature type="binding site" evidence="9">
    <location>
        <position position="166"/>
    </location>
    <ligand>
        <name>cob(II)alamin</name>
        <dbReference type="ChEBI" id="CHEBI:16304"/>
    </ligand>
</feature>
<feature type="binding site" evidence="9">
    <location>
        <position position="245"/>
    </location>
    <ligand>
        <name>[4Fe-4S] cluster</name>
        <dbReference type="ChEBI" id="CHEBI:49883"/>
        <label>1</label>
    </ligand>
</feature>
<evidence type="ECO:0000256" key="4">
    <source>
        <dbReference type="ARBA" id="ARBA00022723"/>
    </source>
</evidence>
<dbReference type="OrthoDB" id="9784571at2"/>
<dbReference type="UniPathway" id="UPA00392"/>
<feature type="binding site" evidence="9">
    <location>
        <position position="213"/>
    </location>
    <ligand>
        <name>cob(II)alamin</name>
        <dbReference type="ChEBI" id="CHEBI:16304"/>
    </ligand>
</feature>
<keyword evidence="1 9" id="KW-0004">4Fe-4S</keyword>
<keyword evidence="4 9" id="KW-0479">Metal-binding</keyword>
<dbReference type="PROSITE" id="PS00198">
    <property type="entry name" value="4FE4S_FER_1"/>
    <property type="match status" value="1"/>
</dbReference>
<evidence type="ECO:0000256" key="2">
    <source>
        <dbReference type="ARBA" id="ARBA00022490"/>
    </source>
</evidence>
<comment type="similarity">
    <text evidence="9">Belongs to the QueG family.</text>
</comment>
<proteinExistence type="inferred from homology"/>
<dbReference type="PANTHER" id="PTHR30002">
    <property type="entry name" value="EPOXYQUEUOSINE REDUCTASE"/>
    <property type="match status" value="1"/>
</dbReference>
<dbReference type="PROSITE" id="PS51379">
    <property type="entry name" value="4FE4S_FER_2"/>
    <property type="match status" value="1"/>
</dbReference>
<dbReference type="GO" id="GO:0008616">
    <property type="term" value="P:tRNA queuosine(34) biosynthetic process"/>
    <property type="evidence" value="ECO:0007669"/>
    <property type="project" value="UniProtKB-UniRule"/>
</dbReference>
<dbReference type="InterPro" id="IPR017900">
    <property type="entry name" value="4Fe4S_Fe_S_CS"/>
</dbReference>
<dbReference type="GO" id="GO:0051539">
    <property type="term" value="F:4 iron, 4 sulfur cluster binding"/>
    <property type="evidence" value="ECO:0007669"/>
    <property type="project" value="UniProtKB-KW"/>
</dbReference>
<reference evidence="11 12" key="1">
    <citation type="submission" date="2018-11" db="EMBL/GenBank/DDBJ databases">
        <title>Schleiferia aggregans sp. nov., a moderately thermophilic heterotrophic bacterium isolated from microbial mats at a terrestrial hot spring.</title>
        <authorList>
            <person name="Iino T."/>
            <person name="Ohkuma M."/>
            <person name="Haruta S."/>
        </authorList>
    </citation>
    <scope>NUCLEOTIDE SEQUENCE [LARGE SCALE GENOMIC DNA]</scope>
    <source>
        <strain evidence="11 12">LA</strain>
    </source>
</reference>
<evidence type="ECO:0000256" key="5">
    <source>
        <dbReference type="ARBA" id="ARBA00022785"/>
    </source>
</evidence>